<dbReference type="Proteomes" id="UP000247152">
    <property type="component" value="Unassembled WGS sequence"/>
</dbReference>
<sequence length="85" mass="9942">MRIRTQGFSYRYLEGQREVRDGYELYLRIIVKQHVFQIVEENQTAGEDYVRVVSYTEIGVVIVDKQARLLDSVLQEQIGSYPTKG</sequence>
<dbReference type="AlphaFoldDB" id="A0A317U835"/>
<gene>
    <name evidence="1" type="ORF">DGG96_03515</name>
</gene>
<accession>A0A317U835</accession>
<protein>
    <submittedName>
        <fullName evidence="1">Uncharacterized protein</fullName>
    </submittedName>
</protein>
<proteinExistence type="predicted"/>
<dbReference type="EMBL" id="QHJG01000004">
    <property type="protein sequence ID" value="PWY57066.1"/>
    <property type="molecule type" value="Genomic_DNA"/>
</dbReference>
<reference evidence="1 2" key="1">
    <citation type="submission" date="2018-05" db="EMBL/GenBank/DDBJ databases">
        <title>Legionella qingyii sp.nov., whole genome shotgun sequence.</title>
        <authorList>
            <person name="Wu H."/>
            <person name="Zhu Q."/>
            <person name="Hu C."/>
        </authorList>
    </citation>
    <scope>NUCLEOTIDE SEQUENCE [LARGE SCALE GENOMIC DNA]</scope>
    <source>
        <strain evidence="1 2">HEB18</strain>
    </source>
</reference>
<organism evidence="1 2">
    <name type="scientific">Legionella qingyii</name>
    <dbReference type="NCBI Taxonomy" id="2184757"/>
    <lineage>
        <taxon>Bacteria</taxon>
        <taxon>Pseudomonadati</taxon>
        <taxon>Pseudomonadota</taxon>
        <taxon>Gammaproteobacteria</taxon>
        <taxon>Legionellales</taxon>
        <taxon>Legionellaceae</taxon>
        <taxon>Legionella</taxon>
    </lineage>
</organism>
<comment type="caution">
    <text evidence="1">The sequence shown here is derived from an EMBL/GenBank/DDBJ whole genome shotgun (WGS) entry which is preliminary data.</text>
</comment>
<name>A0A317U835_9GAMM</name>
<evidence type="ECO:0000313" key="1">
    <source>
        <dbReference type="EMBL" id="PWY57066.1"/>
    </source>
</evidence>
<evidence type="ECO:0000313" key="2">
    <source>
        <dbReference type="Proteomes" id="UP000247152"/>
    </source>
</evidence>